<proteinExistence type="predicted"/>
<dbReference type="AlphaFoldDB" id="A0A9P0E9I7"/>
<keyword evidence="2" id="KW-1185">Reference proteome</keyword>
<gene>
    <name evidence="1" type="ORF">NEZAVI_LOCUS3371</name>
</gene>
<evidence type="ECO:0000313" key="2">
    <source>
        <dbReference type="Proteomes" id="UP001152798"/>
    </source>
</evidence>
<evidence type="ECO:0000313" key="1">
    <source>
        <dbReference type="EMBL" id="CAH1392568.1"/>
    </source>
</evidence>
<organism evidence="1 2">
    <name type="scientific">Nezara viridula</name>
    <name type="common">Southern green stink bug</name>
    <name type="synonym">Cimex viridulus</name>
    <dbReference type="NCBI Taxonomy" id="85310"/>
    <lineage>
        <taxon>Eukaryota</taxon>
        <taxon>Metazoa</taxon>
        <taxon>Ecdysozoa</taxon>
        <taxon>Arthropoda</taxon>
        <taxon>Hexapoda</taxon>
        <taxon>Insecta</taxon>
        <taxon>Pterygota</taxon>
        <taxon>Neoptera</taxon>
        <taxon>Paraneoptera</taxon>
        <taxon>Hemiptera</taxon>
        <taxon>Heteroptera</taxon>
        <taxon>Panheteroptera</taxon>
        <taxon>Pentatomomorpha</taxon>
        <taxon>Pentatomoidea</taxon>
        <taxon>Pentatomidae</taxon>
        <taxon>Pentatominae</taxon>
        <taxon>Nezara</taxon>
    </lineage>
</organism>
<reference evidence="1" key="1">
    <citation type="submission" date="2022-01" db="EMBL/GenBank/DDBJ databases">
        <authorList>
            <person name="King R."/>
        </authorList>
    </citation>
    <scope>NUCLEOTIDE SEQUENCE</scope>
</reference>
<sequence length="111" mass="12641">MSFGNTIRNRQDRIPHDQVRVIRSRKFLTAVEMDNIKAIVSERQGIIAAENEERPTDVIELIERSLAMAAVSSEEEEDKGVQKLILSLISQKYHMMLDPPYQGFLTTLDPG</sequence>
<dbReference type="EMBL" id="OV725078">
    <property type="protein sequence ID" value="CAH1392568.1"/>
    <property type="molecule type" value="Genomic_DNA"/>
</dbReference>
<accession>A0A9P0E9I7</accession>
<protein>
    <submittedName>
        <fullName evidence="1">Uncharacterized protein</fullName>
    </submittedName>
</protein>
<name>A0A9P0E9I7_NEZVI</name>
<dbReference type="Proteomes" id="UP001152798">
    <property type="component" value="Chromosome 2"/>
</dbReference>